<keyword evidence="1" id="KW-0812">Transmembrane</keyword>
<dbReference type="InParanoid" id="A0A517SCB2"/>
<evidence type="ECO:0000256" key="1">
    <source>
        <dbReference type="SAM" id="Phobius"/>
    </source>
</evidence>
<evidence type="ECO:0000313" key="2">
    <source>
        <dbReference type="EMBL" id="QDT53744.1"/>
    </source>
</evidence>
<protein>
    <submittedName>
        <fullName evidence="2">DoxX</fullName>
    </submittedName>
</protein>
<keyword evidence="1" id="KW-1133">Transmembrane helix</keyword>
<dbReference type="Proteomes" id="UP000315700">
    <property type="component" value="Chromosome"/>
</dbReference>
<organism evidence="2 3">
    <name type="scientific">Caulifigura coniformis</name>
    <dbReference type="NCBI Taxonomy" id="2527983"/>
    <lineage>
        <taxon>Bacteria</taxon>
        <taxon>Pseudomonadati</taxon>
        <taxon>Planctomycetota</taxon>
        <taxon>Planctomycetia</taxon>
        <taxon>Planctomycetales</taxon>
        <taxon>Planctomycetaceae</taxon>
        <taxon>Caulifigura</taxon>
    </lineage>
</organism>
<keyword evidence="1" id="KW-0472">Membrane</keyword>
<gene>
    <name evidence="2" type="ORF">Pan44_17670</name>
</gene>
<sequence>MRLVNDWKRISLAAVILIVLLRLSIGWQFLYEGLWKYDQLKGPNPWSAEGYLKAAQGPFRDHFRNMTGDPDDLGWFDFDTVNNRWTRWRDTFVAHYGLNEKQVATLDQLLTGPKDYRVSLPQLPPKVAELDRFVRDELRSGPKLSYDAARKQLVLDASTPLKPDETTLLLAASDLKRNEQGELVAKENAPEGALNDVSRAWYLAIETLDSQASKLPYRSKLLAQLKGDPDKVGVIAKADQRYAPVMGTERSDGKTVEMIKYGEIQEYKDMLAAYKAAEKKAKTDFELAHLEATWAKIQAKRTGLAGPIKALEKSLKDDATKMLTREQLGRGPAPREVTPLTKASDMAMWSLLILGPLLLVGLCTRLAAVAGAAMLLSFYLVVPPWPGVPQPPGPEHSFIVNKNLIEVIALLAIAFMPTGSWFGLDGIFRWLFRRGKAPATK</sequence>
<dbReference type="KEGG" id="ccos:Pan44_17670"/>
<keyword evidence="3" id="KW-1185">Reference proteome</keyword>
<reference evidence="2 3" key="1">
    <citation type="submission" date="2019-02" db="EMBL/GenBank/DDBJ databases">
        <title>Deep-cultivation of Planctomycetes and their phenomic and genomic characterization uncovers novel biology.</title>
        <authorList>
            <person name="Wiegand S."/>
            <person name="Jogler M."/>
            <person name="Boedeker C."/>
            <person name="Pinto D."/>
            <person name="Vollmers J."/>
            <person name="Rivas-Marin E."/>
            <person name="Kohn T."/>
            <person name="Peeters S.H."/>
            <person name="Heuer A."/>
            <person name="Rast P."/>
            <person name="Oberbeckmann S."/>
            <person name="Bunk B."/>
            <person name="Jeske O."/>
            <person name="Meyerdierks A."/>
            <person name="Storesund J.E."/>
            <person name="Kallscheuer N."/>
            <person name="Luecker S."/>
            <person name="Lage O.M."/>
            <person name="Pohl T."/>
            <person name="Merkel B.J."/>
            <person name="Hornburger P."/>
            <person name="Mueller R.-W."/>
            <person name="Bruemmer F."/>
            <person name="Labrenz M."/>
            <person name="Spormann A.M."/>
            <person name="Op den Camp H."/>
            <person name="Overmann J."/>
            <person name="Amann R."/>
            <person name="Jetten M.S.M."/>
            <person name="Mascher T."/>
            <person name="Medema M.H."/>
            <person name="Devos D.P."/>
            <person name="Kaster A.-K."/>
            <person name="Ovreas L."/>
            <person name="Rohde M."/>
            <person name="Galperin M.Y."/>
            <person name="Jogler C."/>
        </authorList>
    </citation>
    <scope>NUCLEOTIDE SEQUENCE [LARGE SCALE GENOMIC DNA]</scope>
    <source>
        <strain evidence="2 3">Pan44</strain>
    </source>
</reference>
<evidence type="ECO:0000313" key="3">
    <source>
        <dbReference type="Proteomes" id="UP000315700"/>
    </source>
</evidence>
<feature type="transmembrane region" description="Helical" evidence="1">
    <location>
        <begin position="407"/>
        <end position="432"/>
    </location>
</feature>
<name>A0A517SCB2_9PLAN</name>
<dbReference type="RefSeq" id="WP_145029197.1">
    <property type="nucleotide sequence ID" value="NZ_CP036271.1"/>
</dbReference>
<accession>A0A517SCB2</accession>
<feature type="transmembrane region" description="Helical" evidence="1">
    <location>
        <begin position="346"/>
        <end position="362"/>
    </location>
</feature>
<dbReference type="EMBL" id="CP036271">
    <property type="protein sequence ID" value="QDT53744.1"/>
    <property type="molecule type" value="Genomic_DNA"/>
</dbReference>
<dbReference type="OrthoDB" id="262907at2"/>
<feature type="transmembrane region" description="Helical" evidence="1">
    <location>
        <begin position="369"/>
        <end position="387"/>
    </location>
</feature>
<proteinExistence type="predicted"/>
<dbReference type="AlphaFoldDB" id="A0A517SCB2"/>